<keyword evidence="2" id="KW-0808">Transferase</keyword>
<dbReference type="SUPFAM" id="SSF53756">
    <property type="entry name" value="UDP-Glycosyltransferase/glycogen phosphorylase"/>
    <property type="match status" value="1"/>
</dbReference>
<dbReference type="GO" id="GO:0016758">
    <property type="term" value="F:hexosyltransferase activity"/>
    <property type="evidence" value="ECO:0007669"/>
    <property type="project" value="TreeGrafter"/>
</dbReference>
<evidence type="ECO:0000259" key="1">
    <source>
        <dbReference type="Pfam" id="PF13439"/>
    </source>
</evidence>
<dbReference type="Proteomes" id="UP000550136">
    <property type="component" value="Unassembled WGS sequence"/>
</dbReference>
<dbReference type="PANTHER" id="PTHR45947:SF3">
    <property type="entry name" value="SULFOQUINOVOSYL TRANSFERASE SQD2"/>
    <property type="match status" value="1"/>
</dbReference>
<reference evidence="2 3" key="1">
    <citation type="submission" date="2020-05" db="EMBL/GenBank/DDBJ databases">
        <title>Draft Genome Sequences of Sphingomonas sp. Isolated from the International Space Station.</title>
        <authorList>
            <person name="Bijlani S."/>
            <person name="Singh N.K."/>
            <person name="Mason C.E."/>
            <person name="Wang C.C."/>
            <person name="Venkateswaran K."/>
        </authorList>
    </citation>
    <scope>NUCLEOTIDE SEQUENCE [LARGE SCALE GENOMIC DNA]</scope>
    <source>
        <strain evidence="2 3">FKI-L5-BR-P1</strain>
    </source>
</reference>
<dbReference type="InterPro" id="IPR028098">
    <property type="entry name" value="Glyco_trans_4-like_N"/>
</dbReference>
<evidence type="ECO:0000313" key="3">
    <source>
        <dbReference type="Proteomes" id="UP000550136"/>
    </source>
</evidence>
<dbReference type="Gene3D" id="3.40.50.2000">
    <property type="entry name" value="Glycogen Phosphorylase B"/>
    <property type="match status" value="2"/>
</dbReference>
<feature type="domain" description="Glycosyltransferase subfamily 4-like N-terminal" evidence="1">
    <location>
        <begin position="15"/>
        <end position="178"/>
    </location>
</feature>
<dbReference type="AlphaFoldDB" id="A0A7Y2KL50"/>
<sequence length="372" mass="40067">MRIGLLSPWASRSGGGVFEVVVAQARMLAEAGAEPIVFALRDENSESDGHRFGDVPVYLGNVIGPRQVGWSPGLGQMLASADLDILHLHGVWTATSYLAVRWAKATKKPYIISPHGMLDPWITGRGRAKKWIAKRFYERRSWARATMFHALTEAEAADIRHETGRDAVIVIPNAVDVSEPSDRVASAPQPIVYLGRIHSKKNIDALIDGWRLLVEQRGAAVPPLTIAGWGDEADVAALTARIEAIADSRLSFIGSVYGTRKQDLITGATLLALPSHSEGLPMVILESWAAGVPTAMSIHCHLPEGFRVGAAVDSGTEPQTIAVALSTLLDEDAAARAARSIAARRLVAERFSAPVVSAAWMSAYQQLIKRPA</sequence>
<dbReference type="PANTHER" id="PTHR45947">
    <property type="entry name" value="SULFOQUINOVOSYL TRANSFERASE SQD2"/>
    <property type="match status" value="1"/>
</dbReference>
<dbReference type="EMBL" id="JABEOU010000004">
    <property type="protein sequence ID" value="NNG55992.1"/>
    <property type="molecule type" value="Genomic_DNA"/>
</dbReference>
<dbReference type="Pfam" id="PF13692">
    <property type="entry name" value="Glyco_trans_1_4"/>
    <property type="match status" value="1"/>
</dbReference>
<organism evidence="2 3">
    <name type="scientific">Sphingomonas paucimobilis</name>
    <name type="common">Pseudomonas paucimobilis</name>
    <dbReference type="NCBI Taxonomy" id="13689"/>
    <lineage>
        <taxon>Bacteria</taxon>
        <taxon>Pseudomonadati</taxon>
        <taxon>Pseudomonadota</taxon>
        <taxon>Alphaproteobacteria</taxon>
        <taxon>Sphingomonadales</taxon>
        <taxon>Sphingomonadaceae</taxon>
        <taxon>Sphingomonas</taxon>
    </lineage>
</organism>
<evidence type="ECO:0000313" key="2">
    <source>
        <dbReference type="EMBL" id="NNG55992.1"/>
    </source>
</evidence>
<dbReference type="Pfam" id="PF13439">
    <property type="entry name" value="Glyco_transf_4"/>
    <property type="match status" value="1"/>
</dbReference>
<accession>A0A7Y2KL50</accession>
<comment type="caution">
    <text evidence="2">The sequence shown here is derived from an EMBL/GenBank/DDBJ whole genome shotgun (WGS) entry which is preliminary data.</text>
</comment>
<dbReference type="InterPro" id="IPR050194">
    <property type="entry name" value="Glycosyltransferase_grp1"/>
</dbReference>
<gene>
    <name evidence="2" type="ORF">HKX06_01095</name>
</gene>
<proteinExistence type="predicted"/>
<name>A0A7Y2KL50_SPHPI</name>
<protein>
    <submittedName>
        <fullName evidence="2">Glycosyltransferase</fullName>
    </submittedName>
</protein>
<dbReference type="RefSeq" id="WP_016509482.1">
    <property type="nucleotide sequence ID" value="NZ_JABEOU010000004.1"/>
</dbReference>